<gene>
    <name evidence="1" type="ORF">ACE1CC_26325</name>
</gene>
<organism evidence="1 2">
    <name type="scientific">Floridaenema aerugineum BLCC-F46</name>
    <dbReference type="NCBI Taxonomy" id="3153654"/>
    <lineage>
        <taxon>Bacteria</taxon>
        <taxon>Bacillati</taxon>
        <taxon>Cyanobacteriota</taxon>
        <taxon>Cyanophyceae</taxon>
        <taxon>Oscillatoriophycideae</taxon>
        <taxon>Aerosakkonematales</taxon>
        <taxon>Aerosakkonemataceae</taxon>
        <taxon>Floridanema</taxon>
        <taxon>Floridanema aerugineum</taxon>
    </lineage>
</organism>
<dbReference type="Pfam" id="PF08852">
    <property type="entry name" value="DUF1822"/>
    <property type="match status" value="1"/>
</dbReference>
<keyword evidence="2" id="KW-1185">Reference proteome</keyword>
<dbReference type="InterPro" id="IPR014951">
    <property type="entry name" value="DUF1822"/>
</dbReference>
<name>A0ABV4XCC7_9CYAN</name>
<protein>
    <submittedName>
        <fullName evidence="1">DUF1822 family protein</fullName>
    </submittedName>
</protein>
<dbReference type="RefSeq" id="WP_413273395.1">
    <property type="nucleotide sequence ID" value="NZ_JBHFNQ010000202.1"/>
</dbReference>
<comment type="caution">
    <text evidence="1">The sequence shown here is derived from an EMBL/GenBank/DDBJ whole genome shotgun (WGS) entry which is preliminary data.</text>
</comment>
<evidence type="ECO:0000313" key="1">
    <source>
        <dbReference type="EMBL" id="MFB2880379.1"/>
    </source>
</evidence>
<sequence length="387" mass="44269">MIANLSVFDSTEIWLEISAQEQNQAWENSQSFSLPSSRWNAYLNQICLTTVLPWLQEEYAPKAKVWPNNAALPSFWEVVNGTAIALDNRRFVLIPSEAIDQSELRVPQEWVDIPSWVADYYLAVQVNPDDRCVVIWGYATHEQLKQGFYDVSDRTYSLPQKKLILDLNVLWVARQLAREEITRAEVTFSTSLSLVQTENLLQRLGNPAIIEPRLAVPFELWGYLLEHGGIRQQLYSRRMGLPEQQSILNWLRAGVSEIAQQIGWKRIELQPDFAGARGVELTEGEAILSRQLQIAGQEYELQVFPLGNLEQQTWRFQLQNSAPGGVIPGGFKLRLLTEDLQVFEGNEDVALTAKEQLYIDVTLAPGEGLVWEIEPFPENYDREILHF</sequence>
<reference evidence="1 2" key="1">
    <citation type="submission" date="2024-09" db="EMBL/GenBank/DDBJ databases">
        <title>Floridaenema gen nov. (Aerosakkonemataceae, Aerosakkonematales ord. nov., Cyanobacteria) from benthic tropical and subtropical fresh waters, with the description of four new species.</title>
        <authorList>
            <person name="Moretto J.A."/>
            <person name="Berthold D.E."/>
            <person name="Lefler F.W."/>
            <person name="Huang I.-S."/>
            <person name="Laughinghouse H. IV."/>
        </authorList>
    </citation>
    <scope>NUCLEOTIDE SEQUENCE [LARGE SCALE GENOMIC DNA]</scope>
    <source>
        <strain evidence="1 2">BLCC-F46</strain>
    </source>
</reference>
<evidence type="ECO:0000313" key="2">
    <source>
        <dbReference type="Proteomes" id="UP001576774"/>
    </source>
</evidence>
<dbReference type="EMBL" id="JBHFNQ010000202">
    <property type="protein sequence ID" value="MFB2880379.1"/>
    <property type="molecule type" value="Genomic_DNA"/>
</dbReference>
<dbReference type="Proteomes" id="UP001576774">
    <property type="component" value="Unassembled WGS sequence"/>
</dbReference>
<proteinExistence type="predicted"/>
<accession>A0ABV4XCC7</accession>